<dbReference type="Gene3D" id="3.30.390.30">
    <property type="match status" value="1"/>
</dbReference>
<dbReference type="PIRSF" id="PIRSF000350">
    <property type="entry name" value="Mercury_reductase_MerA"/>
    <property type="match status" value="1"/>
</dbReference>
<evidence type="ECO:0000256" key="6">
    <source>
        <dbReference type="PIRSR" id="PIRSR000350-4"/>
    </source>
</evidence>
<dbReference type="GO" id="GO:0004148">
    <property type="term" value="F:dihydrolipoyl dehydrogenase (NADH) activity"/>
    <property type="evidence" value="ECO:0007669"/>
    <property type="project" value="TreeGrafter"/>
</dbReference>
<keyword evidence="2" id="KW-0285">Flavoprotein</keyword>
<sequence length="470" mass="49092">MSEEFDVIVIGAGPAGENVIARAARGGLSTAIVEESLVGGECGYFACIPSKILLRPVELAAETGRTPGLGPGMIDTGAALARRDEVVSNLDDTRAAAALKEVPAQLFRGRGRLAGPKRVEVTLADGGTARLTARHAVVLATGSRPVIPPIPGMAEANPWTSHEATAVRTVPRRLAVLGGGVVACELAQAMHGLGAVETTVLVRGQALLERLEPFAGQFVADSFVTSGIDVRTGARVTRVERRVRNGEVTIHLAGGPPLVADELLVATGRVPASGGLGLDTVGLTPGSPVQVDDSMRAVGVDGGWLYAVSDINGRALLTHMGKYQGRLCGDVIVARAKGEPDDLPAMRDVTTASGVPQVIFTDPQIGAVGLTEAAAREKGYRVRVVEYDMAAVSGAYVREPSYRGRAKAVVDEDRKVLLGVTFVGPGVAELVHSATIAVTAQVPLERLWHAVPSFPTVSEVWLRLLETYGL</sequence>
<name>A0A8J3Y0L3_9ACTN</name>
<dbReference type="InterPro" id="IPR016156">
    <property type="entry name" value="FAD/NAD-linked_Rdtase_dimer_sf"/>
</dbReference>
<evidence type="ECO:0000313" key="9">
    <source>
        <dbReference type="EMBL" id="GII58570.1"/>
    </source>
</evidence>
<dbReference type="RefSeq" id="WP_203948659.1">
    <property type="nucleotide sequence ID" value="NZ_BOOR01000066.1"/>
</dbReference>
<dbReference type="SUPFAM" id="SSF55424">
    <property type="entry name" value="FAD/NAD-linked reductases, dimerisation (C-terminal) domain"/>
    <property type="match status" value="1"/>
</dbReference>
<comment type="similarity">
    <text evidence="1">Belongs to the class-I pyridine nucleotide-disulfide oxidoreductase family.</text>
</comment>
<dbReference type="EMBL" id="BOOR01000066">
    <property type="protein sequence ID" value="GII58570.1"/>
    <property type="molecule type" value="Genomic_DNA"/>
</dbReference>
<dbReference type="Pfam" id="PF02852">
    <property type="entry name" value="Pyr_redox_dim"/>
    <property type="match status" value="1"/>
</dbReference>
<evidence type="ECO:0000313" key="10">
    <source>
        <dbReference type="Proteomes" id="UP000605992"/>
    </source>
</evidence>
<dbReference type="Gene3D" id="3.50.50.60">
    <property type="entry name" value="FAD/NAD(P)-binding domain"/>
    <property type="match status" value="2"/>
</dbReference>
<dbReference type="PANTHER" id="PTHR22912">
    <property type="entry name" value="DISULFIDE OXIDOREDUCTASE"/>
    <property type="match status" value="1"/>
</dbReference>
<dbReference type="GO" id="GO:0006103">
    <property type="term" value="P:2-oxoglutarate metabolic process"/>
    <property type="evidence" value="ECO:0007669"/>
    <property type="project" value="TreeGrafter"/>
</dbReference>
<keyword evidence="5" id="KW-0547">Nucleotide-binding</keyword>
<dbReference type="Proteomes" id="UP000605992">
    <property type="component" value="Unassembled WGS sequence"/>
</dbReference>
<evidence type="ECO:0000256" key="4">
    <source>
        <dbReference type="ARBA" id="ARBA00023027"/>
    </source>
</evidence>
<feature type="binding site" evidence="5">
    <location>
        <position position="310"/>
    </location>
    <ligand>
        <name>FAD</name>
        <dbReference type="ChEBI" id="CHEBI:57692"/>
    </ligand>
</feature>
<dbReference type="InterPro" id="IPR001100">
    <property type="entry name" value="Pyr_nuc-diS_OxRdtase"/>
</dbReference>
<organism evidence="9 10">
    <name type="scientific">Planotetraspora thailandica</name>
    <dbReference type="NCBI Taxonomy" id="487172"/>
    <lineage>
        <taxon>Bacteria</taxon>
        <taxon>Bacillati</taxon>
        <taxon>Actinomycetota</taxon>
        <taxon>Actinomycetes</taxon>
        <taxon>Streptosporangiales</taxon>
        <taxon>Streptosporangiaceae</taxon>
        <taxon>Planotetraspora</taxon>
    </lineage>
</organism>
<gene>
    <name evidence="9" type="ORF">Pth03_69590</name>
</gene>
<evidence type="ECO:0000259" key="8">
    <source>
        <dbReference type="Pfam" id="PF07992"/>
    </source>
</evidence>
<evidence type="ECO:0000256" key="1">
    <source>
        <dbReference type="ARBA" id="ARBA00007532"/>
    </source>
</evidence>
<dbReference type="InterPro" id="IPR050151">
    <property type="entry name" value="Class-I_Pyr_Nuc-Dis_Oxidored"/>
</dbReference>
<accession>A0A8J3Y0L3</accession>
<proteinExistence type="inferred from homology"/>
<protein>
    <submittedName>
        <fullName evidence="9">Oxidoreductase</fullName>
    </submittedName>
</protein>
<dbReference type="PRINTS" id="PR00368">
    <property type="entry name" value="FADPNR"/>
</dbReference>
<comment type="caution">
    <text evidence="9">The sequence shown here is derived from an EMBL/GenBank/DDBJ whole genome shotgun (WGS) entry which is preliminary data.</text>
</comment>
<feature type="binding site" evidence="5">
    <location>
        <begin position="178"/>
        <end position="185"/>
    </location>
    <ligand>
        <name>NAD(+)</name>
        <dbReference type="ChEBI" id="CHEBI:57540"/>
    </ligand>
</feature>
<evidence type="ECO:0000259" key="7">
    <source>
        <dbReference type="Pfam" id="PF02852"/>
    </source>
</evidence>
<feature type="binding site" evidence="5">
    <location>
        <position position="111"/>
    </location>
    <ligand>
        <name>FAD</name>
        <dbReference type="ChEBI" id="CHEBI:57692"/>
    </ligand>
</feature>
<keyword evidence="4 5" id="KW-0520">NAD</keyword>
<dbReference type="InterPro" id="IPR023753">
    <property type="entry name" value="FAD/NAD-binding_dom"/>
</dbReference>
<feature type="domain" description="Pyridine nucleotide-disulphide oxidoreductase dimerisation" evidence="7">
    <location>
        <begin position="355"/>
        <end position="461"/>
    </location>
</feature>
<feature type="binding site" evidence="5">
    <location>
        <position position="268"/>
    </location>
    <ligand>
        <name>NAD(+)</name>
        <dbReference type="ChEBI" id="CHEBI:57540"/>
    </ligand>
</feature>
<dbReference type="PANTHER" id="PTHR22912:SF151">
    <property type="entry name" value="DIHYDROLIPOYL DEHYDROGENASE, MITOCHONDRIAL"/>
    <property type="match status" value="1"/>
</dbReference>
<evidence type="ECO:0000256" key="5">
    <source>
        <dbReference type="PIRSR" id="PIRSR000350-3"/>
    </source>
</evidence>
<dbReference type="InterPro" id="IPR036188">
    <property type="entry name" value="FAD/NAD-bd_sf"/>
</dbReference>
<evidence type="ECO:0000256" key="3">
    <source>
        <dbReference type="ARBA" id="ARBA00022827"/>
    </source>
</evidence>
<keyword evidence="10" id="KW-1185">Reference proteome</keyword>
<evidence type="ECO:0000256" key="2">
    <source>
        <dbReference type="ARBA" id="ARBA00022630"/>
    </source>
</evidence>
<feature type="domain" description="FAD/NAD(P)-binding" evidence="8">
    <location>
        <begin position="5"/>
        <end position="322"/>
    </location>
</feature>
<dbReference type="GO" id="GO:0050660">
    <property type="term" value="F:flavin adenine dinucleotide binding"/>
    <property type="evidence" value="ECO:0007669"/>
    <property type="project" value="TreeGrafter"/>
</dbReference>
<comment type="cofactor">
    <cofactor evidence="5">
        <name>FAD</name>
        <dbReference type="ChEBI" id="CHEBI:57692"/>
    </cofactor>
    <text evidence="5">Binds 1 FAD per subunit.</text>
</comment>
<dbReference type="AlphaFoldDB" id="A0A8J3Y0L3"/>
<feature type="binding site" evidence="5">
    <location>
        <begin position="141"/>
        <end position="143"/>
    </location>
    <ligand>
        <name>FAD</name>
        <dbReference type="ChEBI" id="CHEBI:57692"/>
    </ligand>
</feature>
<keyword evidence="3 5" id="KW-0274">FAD</keyword>
<dbReference type="PRINTS" id="PR00411">
    <property type="entry name" value="PNDRDTASEI"/>
</dbReference>
<feature type="binding site" evidence="5">
    <location>
        <position position="51"/>
    </location>
    <ligand>
        <name>FAD</name>
        <dbReference type="ChEBI" id="CHEBI:57692"/>
    </ligand>
</feature>
<dbReference type="Pfam" id="PF07992">
    <property type="entry name" value="Pyr_redox_2"/>
    <property type="match status" value="1"/>
</dbReference>
<dbReference type="SUPFAM" id="SSF51905">
    <property type="entry name" value="FAD/NAD(P)-binding domain"/>
    <property type="match status" value="1"/>
</dbReference>
<dbReference type="InterPro" id="IPR004099">
    <property type="entry name" value="Pyr_nucl-diS_OxRdtase_dimer"/>
</dbReference>
<feature type="disulfide bond" description="Redox-active" evidence="6">
    <location>
        <begin position="42"/>
        <end position="47"/>
    </location>
</feature>
<reference evidence="9" key="1">
    <citation type="submission" date="2021-01" db="EMBL/GenBank/DDBJ databases">
        <title>Whole genome shotgun sequence of Planotetraspora thailandica NBRC 104271.</title>
        <authorList>
            <person name="Komaki H."/>
            <person name="Tamura T."/>
        </authorList>
    </citation>
    <scope>NUCLEOTIDE SEQUENCE</scope>
    <source>
        <strain evidence="9">NBRC 104271</strain>
    </source>
</reference>